<dbReference type="InterPro" id="IPR011335">
    <property type="entry name" value="Restrct_endonuc-II-like"/>
</dbReference>
<protein>
    <submittedName>
        <fullName evidence="3">Uma2 family endonuclease</fullName>
    </submittedName>
</protein>
<gene>
    <name evidence="3" type="ORF">R5W23_001006</name>
</gene>
<keyword evidence="3" id="KW-0540">Nuclease</keyword>
<reference evidence="4" key="1">
    <citation type="journal article" date="2023" name="Mar. Drugs">
        <title>Gemmata algarum, a Novel Planctomycete Isolated from an Algal Mat, Displays Antimicrobial Activity.</title>
        <authorList>
            <person name="Kumar G."/>
            <person name="Kallscheuer N."/>
            <person name="Kashif M."/>
            <person name="Ahamad S."/>
            <person name="Jagadeeshwari U."/>
            <person name="Pannikurungottu S."/>
            <person name="Haufschild T."/>
            <person name="Kabuu M."/>
            <person name="Sasikala C."/>
            <person name="Jogler C."/>
            <person name="Ramana C."/>
        </authorList>
    </citation>
    <scope>NUCLEOTIDE SEQUENCE [LARGE SCALE GENOMIC DNA]</scope>
    <source>
        <strain evidence="4">JC673</strain>
    </source>
</reference>
<dbReference type="InterPro" id="IPR008538">
    <property type="entry name" value="Uma2"/>
</dbReference>
<keyword evidence="3" id="KW-0378">Hydrolase</keyword>
<dbReference type="PANTHER" id="PTHR33352">
    <property type="entry name" value="SLR1095 PROTEIN"/>
    <property type="match status" value="1"/>
</dbReference>
<dbReference type="SUPFAM" id="SSF52980">
    <property type="entry name" value="Restriction endonuclease-like"/>
    <property type="match status" value="1"/>
</dbReference>
<dbReference type="InterPro" id="IPR012296">
    <property type="entry name" value="Nuclease_put_TT1808"/>
</dbReference>
<dbReference type="CDD" id="cd06260">
    <property type="entry name" value="DUF820-like"/>
    <property type="match status" value="1"/>
</dbReference>
<keyword evidence="1" id="KW-0175">Coiled coil</keyword>
<evidence type="ECO:0000313" key="3">
    <source>
        <dbReference type="EMBL" id="MDY3559834.1"/>
    </source>
</evidence>
<sequence length="230" mass="25938">MSAITTTPPAAVEYPDSDGQPIAENTLQFEWIVTLKGNIDLLFRDRDDVFVAGDHLIYPVEGDNTTRQAPDVYVAFGRPKGHRGSYRVWDEGGVFPQVVFEVLSPGNRAGEMNRKRAFYRKYGVEEYYTIDPDDHTAEGVLRDGDTFREVPDMNGFVSPLLGIRFEVVGGRIRVLHPDGRPFLSFVELGERERETAERARNAERRAEAARQKAERLAARLRELGVDPDAV</sequence>
<dbReference type="PANTHER" id="PTHR33352:SF2">
    <property type="entry name" value="SLL0995 PROTEIN"/>
    <property type="match status" value="1"/>
</dbReference>
<accession>A0ABU5EY09</accession>
<dbReference type="Gene3D" id="3.90.1570.10">
    <property type="entry name" value="tt1808, chain A"/>
    <property type="match status" value="1"/>
</dbReference>
<comment type="caution">
    <text evidence="3">The sequence shown here is derived from an EMBL/GenBank/DDBJ whole genome shotgun (WGS) entry which is preliminary data.</text>
</comment>
<evidence type="ECO:0000256" key="1">
    <source>
        <dbReference type="SAM" id="Coils"/>
    </source>
</evidence>
<keyword evidence="3" id="KW-0255">Endonuclease</keyword>
<proteinExistence type="predicted"/>
<dbReference type="EMBL" id="JAXBLV010000144">
    <property type="protein sequence ID" value="MDY3559834.1"/>
    <property type="molecule type" value="Genomic_DNA"/>
</dbReference>
<dbReference type="GO" id="GO:0004519">
    <property type="term" value="F:endonuclease activity"/>
    <property type="evidence" value="ECO:0007669"/>
    <property type="project" value="UniProtKB-KW"/>
</dbReference>
<name>A0ABU5EY09_9BACT</name>
<keyword evidence="4" id="KW-1185">Reference proteome</keyword>
<dbReference type="Pfam" id="PF05685">
    <property type="entry name" value="Uma2"/>
    <property type="match status" value="1"/>
</dbReference>
<dbReference type="Proteomes" id="UP001272242">
    <property type="component" value="Unassembled WGS sequence"/>
</dbReference>
<feature type="domain" description="Putative restriction endonuclease" evidence="2">
    <location>
        <begin position="17"/>
        <end position="149"/>
    </location>
</feature>
<organism evidence="3 4">
    <name type="scientific">Gemmata algarum</name>
    <dbReference type="NCBI Taxonomy" id="2975278"/>
    <lineage>
        <taxon>Bacteria</taxon>
        <taxon>Pseudomonadati</taxon>
        <taxon>Planctomycetota</taxon>
        <taxon>Planctomycetia</taxon>
        <taxon>Gemmatales</taxon>
        <taxon>Gemmataceae</taxon>
        <taxon>Gemmata</taxon>
    </lineage>
</organism>
<evidence type="ECO:0000313" key="4">
    <source>
        <dbReference type="Proteomes" id="UP001272242"/>
    </source>
</evidence>
<feature type="coiled-coil region" evidence="1">
    <location>
        <begin position="192"/>
        <end position="226"/>
    </location>
</feature>
<dbReference type="RefSeq" id="WP_320686524.1">
    <property type="nucleotide sequence ID" value="NZ_JAXBLV010000144.1"/>
</dbReference>
<evidence type="ECO:0000259" key="2">
    <source>
        <dbReference type="Pfam" id="PF05685"/>
    </source>
</evidence>